<feature type="region of interest" description="Disordered" evidence="1">
    <location>
        <begin position="191"/>
        <end position="223"/>
    </location>
</feature>
<protein>
    <recommendedName>
        <fullName evidence="5">Secreted protein</fullName>
    </recommendedName>
</protein>
<evidence type="ECO:0000313" key="4">
    <source>
        <dbReference type="Proteomes" id="UP000078240"/>
    </source>
</evidence>
<keyword evidence="2" id="KW-0732">Signal</keyword>
<feature type="signal peptide" evidence="2">
    <location>
        <begin position="1"/>
        <end position="23"/>
    </location>
</feature>
<feature type="chain" id="PRO_5008102562" description="Secreted protein" evidence="2">
    <location>
        <begin position="24"/>
        <end position="223"/>
    </location>
</feature>
<dbReference type="Proteomes" id="UP000078240">
    <property type="component" value="Unassembled WGS sequence"/>
</dbReference>
<evidence type="ECO:0008006" key="5">
    <source>
        <dbReference type="Google" id="ProtNLM"/>
    </source>
</evidence>
<name>A0A179GEB6_PURLI</name>
<evidence type="ECO:0000256" key="1">
    <source>
        <dbReference type="SAM" id="MobiDB-lite"/>
    </source>
</evidence>
<comment type="caution">
    <text evidence="3">The sequence shown here is derived from an EMBL/GenBank/DDBJ whole genome shotgun (WGS) entry which is preliminary data.</text>
</comment>
<dbReference type="EMBL" id="LSBH01000007">
    <property type="protein sequence ID" value="OAQ76172.1"/>
    <property type="molecule type" value="Genomic_DNA"/>
</dbReference>
<organism evidence="3 4">
    <name type="scientific">Purpureocillium lilacinum</name>
    <name type="common">Paecilomyces lilacinus</name>
    <dbReference type="NCBI Taxonomy" id="33203"/>
    <lineage>
        <taxon>Eukaryota</taxon>
        <taxon>Fungi</taxon>
        <taxon>Dikarya</taxon>
        <taxon>Ascomycota</taxon>
        <taxon>Pezizomycotina</taxon>
        <taxon>Sordariomycetes</taxon>
        <taxon>Hypocreomycetidae</taxon>
        <taxon>Hypocreales</taxon>
        <taxon>Ophiocordycipitaceae</taxon>
        <taxon>Purpureocillium</taxon>
    </lineage>
</organism>
<gene>
    <name evidence="3" type="ORF">VFPBJ_08532</name>
</gene>
<evidence type="ECO:0000313" key="3">
    <source>
        <dbReference type="EMBL" id="OAQ76172.1"/>
    </source>
</evidence>
<proteinExistence type="predicted"/>
<sequence>MAACSRAGRVCLACWLLVRAGMSISVEPQGTSHHHDGVVAGWQRTSSTVVQGRKYSYESNASSRLSALAVRSGLCWPVPFNSVRRRGQHCISPARQVEGATGLTQHQPALSILSIHPSCNFRSRRVRTPVFVASGQLHRSSLGRSAVTPQACPAPSTRPAIPRVLSPTLNRRAHYHQLLGDLATIAPVLSTGKRPSTASTCRLAPDPDRRSLPHPTRATLLAP</sequence>
<dbReference type="AlphaFoldDB" id="A0A179GEB6"/>
<evidence type="ECO:0000256" key="2">
    <source>
        <dbReference type="SAM" id="SignalP"/>
    </source>
</evidence>
<reference evidence="3 4" key="1">
    <citation type="submission" date="2016-01" db="EMBL/GenBank/DDBJ databases">
        <title>Biosynthesis of antibiotic leucinostatins and their inhibition on Phytophthora in bio-control Purpureocillium lilacinum.</title>
        <authorList>
            <person name="Wang G."/>
            <person name="Liu Z."/>
            <person name="Lin R."/>
            <person name="Li E."/>
            <person name="Mao Z."/>
            <person name="Ling J."/>
            <person name="Yin W."/>
            <person name="Xie B."/>
        </authorList>
    </citation>
    <scope>NUCLEOTIDE SEQUENCE [LARGE SCALE GENOMIC DNA]</scope>
    <source>
        <strain evidence="3">PLBJ-1</strain>
    </source>
</reference>
<accession>A0A179GEB6</accession>